<sequence>MTNEIIHWLTLHWHLFYSAPVIFLAIFLFAYYRERRRLVDGVWFNLFFFSSLFFLAVAILNSHNEPLILVAGIGFILVFFVITFGYVFSFAFLLWNAFIVWRRESHTLGNMLTLLLGAGILALDAATIWLPRKLPTSVNVFFQIAVNGSILYLLLSLYNFLTVLVLYRLYFPWHNKNYIIVLGSGLINGDTVPPLLAARINRGIHFYKRQVKKGKPHPILLFSGGQGGDEKLPESHAMRDYALAEGIPKADTLVEDRSLNTLQNMAYSKAIIEQRSQGQATKQIFVTSDYHTFRASLFAREVGLKANGIGAKTSFYFLPNAIIREYIAIFMLHKKRHAVMIALIILFGLAMGLVDHFAVY</sequence>
<dbReference type="GO" id="GO:0000270">
    <property type="term" value="P:peptidoglycan metabolic process"/>
    <property type="evidence" value="ECO:0007669"/>
    <property type="project" value="TreeGrafter"/>
</dbReference>
<dbReference type="CDD" id="cd06259">
    <property type="entry name" value="YdcF-like"/>
    <property type="match status" value="1"/>
</dbReference>
<evidence type="ECO:0000313" key="3">
    <source>
        <dbReference type="EMBL" id="KRN27896.1"/>
    </source>
</evidence>
<dbReference type="InterPro" id="IPR003848">
    <property type="entry name" value="DUF218"/>
</dbReference>
<dbReference type="GO" id="GO:0005886">
    <property type="term" value="C:plasma membrane"/>
    <property type="evidence" value="ECO:0007669"/>
    <property type="project" value="TreeGrafter"/>
</dbReference>
<dbReference type="EMBL" id="JQAT01000005">
    <property type="protein sequence ID" value="KRN27896.1"/>
    <property type="molecule type" value="Genomic_DNA"/>
</dbReference>
<comment type="caution">
    <text evidence="3">The sequence shown here is derived from an EMBL/GenBank/DDBJ whole genome shotgun (WGS) entry which is preliminary data.</text>
</comment>
<dbReference type="Pfam" id="PF02698">
    <property type="entry name" value="DUF218"/>
    <property type="match status" value="1"/>
</dbReference>
<evidence type="ECO:0000313" key="5">
    <source>
        <dbReference type="Proteomes" id="UP000051645"/>
    </source>
</evidence>
<dbReference type="RefSeq" id="WP_057770611.1">
    <property type="nucleotide sequence ID" value="NZ_JQAT01000005.1"/>
</dbReference>
<feature type="transmembrane region" description="Helical" evidence="1">
    <location>
        <begin position="150"/>
        <end position="170"/>
    </location>
</feature>
<dbReference type="GO" id="GO:0043164">
    <property type="term" value="P:Gram-negative-bacterium-type cell wall biogenesis"/>
    <property type="evidence" value="ECO:0007669"/>
    <property type="project" value="TreeGrafter"/>
</dbReference>
<feature type="transmembrane region" description="Helical" evidence="1">
    <location>
        <begin position="67"/>
        <end position="95"/>
    </location>
</feature>
<gene>
    <name evidence="3" type="ORF">IV38_GL001735</name>
    <name evidence="4" type="ORF">IV40_GL001820</name>
</gene>
<dbReference type="InterPro" id="IPR014729">
    <property type="entry name" value="Rossmann-like_a/b/a_fold"/>
</dbReference>
<feature type="transmembrane region" description="Helical" evidence="1">
    <location>
        <begin position="338"/>
        <end position="359"/>
    </location>
</feature>
<dbReference type="STRING" id="81857.IV38_GL001735"/>
<evidence type="ECO:0000313" key="6">
    <source>
        <dbReference type="Proteomes" id="UP000051751"/>
    </source>
</evidence>
<feature type="transmembrane region" description="Helical" evidence="1">
    <location>
        <begin position="12"/>
        <end position="30"/>
    </location>
</feature>
<evidence type="ECO:0000259" key="2">
    <source>
        <dbReference type="Pfam" id="PF02698"/>
    </source>
</evidence>
<dbReference type="AlphaFoldDB" id="A0A0R2FH34"/>
<keyword evidence="5" id="KW-1185">Reference proteome</keyword>
<accession>A0A0R2FH34</accession>
<organism evidence="3 6">
    <name type="scientific">Lactobacillus selangorensis</name>
    <dbReference type="NCBI Taxonomy" id="81857"/>
    <lineage>
        <taxon>Bacteria</taxon>
        <taxon>Bacillati</taxon>
        <taxon>Bacillota</taxon>
        <taxon>Bacilli</taxon>
        <taxon>Lactobacillales</taxon>
        <taxon>Lactobacillaceae</taxon>
        <taxon>Lactobacillus</taxon>
    </lineage>
</organism>
<keyword evidence="1" id="KW-1133">Transmembrane helix</keyword>
<dbReference type="OrthoDB" id="9782395at2"/>
<proteinExistence type="predicted"/>
<reference evidence="5 6" key="1">
    <citation type="journal article" date="2015" name="Genome Announc.">
        <title>Expanding the biotechnology potential of lactobacilli through comparative genomics of 213 strains and associated genera.</title>
        <authorList>
            <person name="Sun Z."/>
            <person name="Harris H.M."/>
            <person name="McCann A."/>
            <person name="Guo C."/>
            <person name="Argimon S."/>
            <person name="Zhang W."/>
            <person name="Yang X."/>
            <person name="Jeffery I.B."/>
            <person name="Cooney J.C."/>
            <person name="Kagawa T.F."/>
            <person name="Liu W."/>
            <person name="Song Y."/>
            <person name="Salvetti E."/>
            <person name="Wrobel A."/>
            <person name="Rasinkangas P."/>
            <person name="Parkhill J."/>
            <person name="Rea M.C."/>
            <person name="O'Sullivan O."/>
            <person name="Ritari J."/>
            <person name="Douillard F.P."/>
            <person name="Paul Ross R."/>
            <person name="Yang R."/>
            <person name="Briner A.E."/>
            <person name="Felis G.E."/>
            <person name="de Vos W.M."/>
            <person name="Barrangou R."/>
            <person name="Klaenhammer T.R."/>
            <person name="Caufield P.W."/>
            <person name="Cui Y."/>
            <person name="Zhang H."/>
            <person name="O'Toole P.W."/>
        </authorList>
    </citation>
    <scope>NUCLEOTIDE SEQUENCE [LARGE SCALE GENOMIC DNA]</scope>
    <source>
        <strain evidence="3 6">ATCC BAA-66</strain>
        <strain evidence="4 5">DSM 13344</strain>
    </source>
</reference>
<dbReference type="PANTHER" id="PTHR30336:SF18">
    <property type="entry name" value="MEMBRANE PROTEIN"/>
    <property type="match status" value="1"/>
</dbReference>
<dbReference type="Proteomes" id="UP000051645">
    <property type="component" value="Unassembled WGS sequence"/>
</dbReference>
<feature type="transmembrane region" description="Helical" evidence="1">
    <location>
        <begin position="42"/>
        <end position="61"/>
    </location>
</feature>
<dbReference type="EMBL" id="JQAZ01000006">
    <property type="protein sequence ID" value="KRN30633.1"/>
    <property type="molecule type" value="Genomic_DNA"/>
</dbReference>
<dbReference type="InterPro" id="IPR051599">
    <property type="entry name" value="Cell_Envelope_Assoc"/>
</dbReference>
<dbReference type="Proteomes" id="UP000051751">
    <property type="component" value="Unassembled WGS sequence"/>
</dbReference>
<protein>
    <recommendedName>
        <fullName evidence="2">DUF218 domain-containing protein</fullName>
    </recommendedName>
</protein>
<dbReference type="PATRIC" id="fig|81857.3.peg.1752"/>
<keyword evidence="1" id="KW-0472">Membrane</keyword>
<evidence type="ECO:0000256" key="1">
    <source>
        <dbReference type="SAM" id="Phobius"/>
    </source>
</evidence>
<dbReference type="Gene3D" id="3.40.50.620">
    <property type="entry name" value="HUPs"/>
    <property type="match status" value="1"/>
</dbReference>
<keyword evidence="1" id="KW-0812">Transmembrane</keyword>
<name>A0A0R2FH34_9LACO</name>
<dbReference type="PANTHER" id="PTHR30336">
    <property type="entry name" value="INNER MEMBRANE PROTEIN, PROBABLE PERMEASE"/>
    <property type="match status" value="1"/>
</dbReference>
<feature type="domain" description="DUF218" evidence="2">
    <location>
        <begin position="178"/>
        <end position="328"/>
    </location>
</feature>
<evidence type="ECO:0000313" key="4">
    <source>
        <dbReference type="EMBL" id="KRN30633.1"/>
    </source>
</evidence>
<feature type="transmembrane region" description="Helical" evidence="1">
    <location>
        <begin position="107"/>
        <end position="130"/>
    </location>
</feature>